<evidence type="ECO:0000313" key="3">
    <source>
        <dbReference type="Proteomes" id="UP000190366"/>
    </source>
</evidence>
<name>A0AB38D7Q0_9MYCO</name>
<comment type="caution">
    <text evidence="2">The sequence shown here is derived from an EMBL/GenBank/DDBJ whole genome shotgun (WGS) entry which is preliminary data.</text>
</comment>
<reference evidence="2 3" key="1">
    <citation type="submission" date="2016-11" db="EMBL/GenBank/DDBJ databases">
        <authorList>
            <consortium name="Pathogen Informatics"/>
        </authorList>
    </citation>
    <scope>NUCLEOTIDE SEQUENCE [LARGE SCALE GENOMIC DNA]</scope>
    <source>
        <strain evidence="2 3">1168</strain>
    </source>
</reference>
<sequence>MDELAAQINARLYPLEEVMDRLLVGRTKLYELIASGQLRSFKVGKRRVVSDAALREFIAALDTAA</sequence>
<gene>
    <name evidence="2" type="ORF">SAMEA2275630_00010</name>
</gene>
<dbReference type="Proteomes" id="UP000190366">
    <property type="component" value="Unassembled WGS sequence"/>
</dbReference>
<dbReference type="AlphaFoldDB" id="A0AB38D7Q0"/>
<evidence type="ECO:0000313" key="2">
    <source>
        <dbReference type="EMBL" id="SKY14532.1"/>
    </source>
</evidence>
<dbReference type="RefSeq" id="WP_052526302.1">
    <property type="nucleotide sequence ID" value="NZ_CP065272.1"/>
</dbReference>
<dbReference type="EMBL" id="FVQL01000001">
    <property type="protein sequence ID" value="SKY14532.1"/>
    <property type="molecule type" value="Genomic_DNA"/>
</dbReference>
<dbReference type="InterPro" id="IPR010093">
    <property type="entry name" value="SinI_DNA-bd"/>
</dbReference>
<protein>
    <submittedName>
        <fullName evidence="2">Excision nuclease</fullName>
    </submittedName>
</protein>
<dbReference type="NCBIfam" id="TIGR01764">
    <property type="entry name" value="excise"/>
    <property type="match status" value="1"/>
</dbReference>
<dbReference type="GO" id="GO:0003677">
    <property type="term" value="F:DNA binding"/>
    <property type="evidence" value="ECO:0007669"/>
    <property type="project" value="InterPro"/>
</dbReference>
<proteinExistence type="predicted"/>
<organism evidence="2 3">
    <name type="scientific">Mycobacteroides abscessus subsp. massiliense</name>
    <dbReference type="NCBI Taxonomy" id="1962118"/>
    <lineage>
        <taxon>Bacteria</taxon>
        <taxon>Bacillati</taxon>
        <taxon>Actinomycetota</taxon>
        <taxon>Actinomycetes</taxon>
        <taxon>Mycobacteriales</taxon>
        <taxon>Mycobacteriaceae</taxon>
        <taxon>Mycobacteroides</taxon>
        <taxon>Mycobacteroides abscessus</taxon>
    </lineage>
</organism>
<dbReference type="InterPro" id="IPR041657">
    <property type="entry name" value="HTH_17"/>
</dbReference>
<feature type="domain" description="Helix-turn-helix" evidence="1">
    <location>
        <begin position="15"/>
        <end position="60"/>
    </location>
</feature>
<dbReference type="Pfam" id="PF12728">
    <property type="entry name" value="HTH_17"/>
    <property type="match status" value="1"/>
</dbReference>
<accession>A0AB38D7Q0</accession>
<evidence type="ECO:0000259" key="1">
    <source>
        <dbReference type="Pfam" id="PF12728"/>
    </source>
</evidence>